<keyword evidence="1" id="KW-1133">Transmembrane helix</keyword>
<organism evidence="2 3">
    <name type="scientific">Steinernema glaseri</name>
    <dbReference type="NCBI Taxonomy" id="37863"/>
    <lineage>
        <taxon>Eukaryota</taxon>
        <taxon>Metazoa</taxon>
        <taxon>Ecdysozoa</taxon>
        <taxon>Nematoda</taxon>
        <taxon>Chromadorea</taxon>
        <taxon>Rhabditida</taxon>
        <taxon>Tylenchina</taxon>
        <taxon>Panagrolaimomorpha</taxon>
        <taxon>Strongyloidoidea</taxon>
        <taxon>Steinernematidae</taxon>
        <taxon>Steinernema</taxon>
    </lineage>
</organism>
<dbReference type="PANTHER" id="PTHR22718:SF11">
    <property type="entry name" value="7TM GPCR SERPENTINE RECEPTOR CLASS X (SRX) DOMAIN-CONTAINING PROTEIN"/>
    <property type="match status" value="1"/>
</dbReference>
<dbReference type="WBParaSite" id="L893_g1222.t1">
    <property type="protein sequence ID" value="L893_g1222.t1"/>
    <property type="gene ID" value="L893_g1222"/>
</dbReference>
<feature type="transmembrane region" description="Helical" evidence="1">
    <location>
        <begin position="79"/>
        <end position="100"/>
    </location>
</feature>
<name>A0A1I7Y3X5_9BILA</name>
<accession>A0A1I7Y3X5</accession>
<reference evidence="3" key="1">
    <citation type="submission" date="2016-11" db="UniProtKB">
        <authorList>
            <consortium name="WormBaseParasite"/>
        </authorList>
    </citation>
    <scope>IDENTIFICATION</scope>
</reference>
<dbReference type="AlphaFoldDB" id="A0A1I7Y3X5"/>
<dbReference type="Gene3D" id="1.20.1070.10">
    <property type="entry name" value="Rhodopsin 7-helix transmembrane proteins"/>
    <property type="match status" value="1"/>
</dbReference>
<sequence>MVVSRVTAGLILLCLTVPGLICSLLVIKIIIWSRRLRKITAYRVILQLSVAECILLLGHVISATMPLANQTYGYWVNKIIAAVLQSSYICVLLLNVVLAFNRLYTNTSMGPNVSNVTYRMLTLVTYVITAIELICYLTPLCSMEFSLDTFNWLYDERNETALMLYIVEQEKVIALGAILFELACYICIVGVITRRRSAVVTSISSPYNPEYRILVTSLVAFFYQTVMIVPFHFGNLLFPDARWLDLLNAATWAFFPALQQISIIALNSEFRKRLRRMIYARKELTSSAHISAVLRRRNTQNS</sequence>
<feature type="transmembrane region" description="Helical" evidence="1">
    <location>
        <begin position="6"/>
        <end position="32"/>
    </location>
</feature>
<dbReference type="PANTHER" id="PTHR22718">
    <property type="entry name" value="SERPENTINE RECEPTOR, CLASS X"/>
    <property type="match status" value="1"/>
</dbReference>
<feature type="transmembrane region" description="Helical" evidence="1">
    <location>
        <begin position="120"/>
        <end position="139"/>
    </location>
</feature>
<feature type="transmembrane region" description="Helical" evidence="1">
    <location>
        <begin position="246"/>
        <end position="267"/>
    </location>
</feature>
<proteinExistence type="predicted"/>
<feature type="transmembrane region" description="Helical" evidence="1">
    <location>
        <begin position="213"/>
        <end position="234"/>
    </location>
</feature>
<evidence type="ECO:0000313" key="3">
    <source>
        <dbReference type="WBParaSite" id="L893_g1222.t1"/>
    </source>
</evidence>
<protein>
    <submittedName>
        <fullName evidence="3">7TM_GPCR_Srx domain-containing protein</fullName>
    </submittedName>
</protein>
<feature type="transmembrane region" description="Helical" evidence="1">
    <location>
        <begin position="44"/>
        <end position="67"/>
    </location>
</feature>
<evidence type="ECO:0000256" key="1">
    <source>
        <dbReference type="SAM" id="Phobius"/>
    </source>
</evidence>
<dbReference type="Proteomes" id="UP000095287">
    <property type="component" value="Unplaced"/>
</dbReference>
<keyword evidence="1" id="KW-0812">Transmembrane</keyword>
<feature type="transmembrane region" description="Helical" evidence="1">
    <location>
        <begin position="172"/>
        <end position="192"/>
    </location>
</feature>
<evidence type="ECO:0000313" key="2">
    <source>
        <dbReference type="Proteomes" id="UP000095287"/>
    </source>
</evidence>
<keyword evidence="2" id="KW-1185">Reference proteome</keyword>
<dbReference type="SUPFAM" id="SSF81321">
    <property type="entry name" value="Family A G protein-coupled receptor-like"/>
    <property type="match status" value="1"/>
</dbReference>
<keyword evidence="1" id="KW-0472">Membrane</keyword>